<dbReference type="EMBL" id="MU003824">
    <property type="protein sequence ID" value="KAF2718482.1"/>
    <property type="molecule type" value="Genomic_DNA"/>
</dbReference>
<sequence length="181" mass="20427">MGWGAHMADVQEEVQRDEASGMCTSGPGSSREGFEDLLRSLLPFHPVSFSILFLIPKRVDTWRREVESQWQRTAPPHASRHSATLTFVTTPWRVCNFCLHSDRRLMAKSMHSIDHNIKFQNVNRLHISQSSSVFHAFYSVYHADNYGVCVYAADVIAAERCLVPPSTSPPNPGRDLCSHTT</sequence>
<protein>
    <submittedName>
        <fullName evidence="1">Uncharacterized protein</fullName>
    </submittedName>
</protein>
<evidence type="ECO:0000313" key="1">
    <source>
        <dbReference type="EMBL" id="KAF2718482.1"/>
    </source>
</evidence>
<keyword evidence="2" id="KW-1185">Reference proteome</keyword>
<dbReference type="AlphaFoldDB" id="A0A9P4UJY6"/>
<gene>
    <name evidence="1" type="ORF">K431DRAFT_135684</name>
</gene>
<proteinExistence type="predicted"/>
<accession>A0A9P4UJY6</accession>
<organism evidence="1 2">
    <name type="scientific">Polychaeton citri CBS 116435</name>
    <dbReference type="NCBI Taxonomy" id="1314669"/>
    <lineage>
        <taxon>Eukaryota</taxon>
        <taxon>Fungi</taxon>
        <taxon>Dikarya</taxon>
        <taxon>Ascomycota</taxon>
        <taxon>Pezizomycotina</taxon>
        <taxon>Dothideomycetes</taxon>
        <taxon>Dothideomycetidae</taxon>
        <taxon>Capnodiales</taxon>
        <taxon>Capnodiaceae</taxon>
        <taxon>Polychaeton</taxon>
    </lineage>
</organism>
<comment type="caution">
    <text evidence="1">The sequence shown here is derived from an EMBL/GenBank/DDBJ whole genome shotgun (WGS) entry which is preliminary data.</text>
</comment>
<reference evidence="1" key="1">
    <citation type="journal article" date="2020" name="Stud. Mycol.">
        <title>101 Dothideomycetes genomes: a test case for predicting lifestyles and emergence of pathogens.</title>
        <authorList>
            <person name="Haridas S."/>
            <person name="Albert R."/>
            <person name="Binder M."/>
            <person name="Bloem J."/>
            <person name="Labutti K."/>
            <person name="Salamov A."/>
            <person name="Andreopoulos B."/>
            <person name="Baker S."/>
            <person name="Barry K."/>
            <person name="Bills G."/>
            <person name="Bluhm B."/>
            <person name="Cannon C."/>
            <person name="Castanera R."/>
            <person name="Culley D."/>
            <person name="Daum C."/>
            <person name="Ezra D."/>
            <person name="Gonzalez J."/>
            <person name="Henrissat B."/>
            <person name="Kuo A."/>
            <person name="Liang C."/>
            <person name="Lipzen A."/>
            <person name="Lutzoni F."/>
            <person name="Magnuson J."/>
            <person name="Mondo S."/>
            <person name="Nolan M."/>
            <person name="Ohm R."/>
            <person name="Pangilinan J."/>
            <person name="Park H.-J."/>
            <person name="Ramirez L."/>
            <person name="Alfaro M."/>
            <person name="Sun H."/>
            <person name="Tritt A."/>
            <person name="Yoshinaga Y."/>
            <person name="Zwiers L.-H."/>
            <person name="Turgeon B."/>
            <person name="Goodwin S."/>
            <person name="Spatafora J."/>
            <person name="Crous P."/>
            <person name="Grigoriev I."/>
        </authorList>
    </citation>
    <scope>NUCLEOTIDE SEQUENCE</scope>
    <source>
        <strain evidence="1">CBS 116435</strain>
    </source>
</reference>
<dbReference type="Proteomes" id="UP000799441">
    <property type="component" value="Unassembled WGS sequence"/>
</dbReference>
<evidence type="ECO:0000313" key="2">
    <source>
        <dbReference type="Proteomes" id="UP000799441"/>
    </source>
</evidence>
<name>A0A9P4UJY6_9PEZI</name>